<reference evidence="6" key="2">
    <citation type="submission" date="2024-10" db="UniProtKB">
        <authorList>
            <consortium name="EnsemblProtists"/>
        </authorList>
    </citation>
    <scope>IDENTIFICATION</scope>
</reference>
<dbReference type="GO" id="GO:0031418">
    <property type="term" value="F:L-ascorbic acid binding"/>
    <property type="evidence" value="ECO:0007669"/>
    <property type="project" value="InterPro"/>
</dbReference>
<comment type="cofactor">
    <cofactor evidence="1">
        <name>L-ascorbate</name>
        <dbReference type="ChEBI" id="CHEBI:38290"/>
    </cofactor>
</comment>
<dbReference type="InterPro" id="IPR006620">
    <property type="entry name" value="Pro_4_hyd_alph"/>
</dbReference>
<evidence type="ECO:0000313" key="6">
    <source>
        <dbReference type="EnsemblProtists" id="EOD15599"/>
    </source>
</evidence>
<dbReference type="EnsemblProtists" id="EOD15599">
    <property type="protein sequence ID" value="EOD15599"/>
    <property type="gene ID" value="EMIHUDRAFT_119289"/>
</dbReference>
<evidence type="ECO:0000256" key="2">
    <source>
        <dbReference type="ARBA" id="ARBA00022964"/>
    </source>
</evidence>
<evidence type="ECO:0000259" key="5">
    <source>
        <dbReference type="SMART" id="SM00702"/>
    </source>
</evidence>
<dbReference type="eggNOG" id="ENOG502SMQH">
    <property type="taxonomic scope" value="Eukaryota"/>
</dbReference>
<dbReference type="RefSeq" id="XP_005768028.1">
    <property type="nucleotide sequence ID" value="XM_005767971.1"/>
</dbReference>
<dbReference type="OMA" id="EAYLFEY"/>
<evidence type="ECO:0000313" key="7">
    <source>
        <dbReference type="Proteomes" id="UP000013827"/>
    </source>
</evidence>
<organism evidence="6 7">
    <name type="scientific">Emiliania huxleyi (strain CCMP1516)</name>
    <dbReference type="NCBI Taxonomy" id="280463"/>
    <lineage>
        <taxon>Eukaryota</taxon>
        <taxon>Haptista</taxon>
        <taxon>Haptophyta</taxon>
        <taxon>Prymnesiophyceae</taxon>
        <taxon>Isochrysidales</taxon>
        <taxon>Noelaerhabdaceae</taxon>
        <taxon>Emiliania</taxon>
    </lineage>
</organism>
<evidence type="ECO:0000256" key="1">
    <source>
        <dbReference type="ARBA" id="ARBA00001961"/>
    </source>
</evidence>
<feature type="region of interest" description="Disordered" evidence="4">
    <location>
        <begin position="654"/>
        <end position="693"/>
    </location>
</feature>
<dbReference type="Pfam" id="PF13640">
    <property type="entry name" value="2OG-FeII_Oxy_3"/>
    <property type="match status" value="1"/>
</dbReference>
<dbReference type="Gene3D" id="2.60.120.620">
    <property type="entry name" value="q2cbj1_9rhob like domain"/>
    <property type="match status" value="1"/>
</dbReference>
<dbReference type="PaxDb" id="2903-EOD15599"/>
<dbReference type="GO" id="GO:0005506">
    <property type="term" value="F:iron ion binding"/>
    <property type="evidence" value="ECO:0007669"/>
    <property type="project" value="InterPro"/>
</dbReference>
<sequence length="693" mass="76502">MQSTRALKNLDVSRISTFLAECKQPFQTSHLYDAVENKKLVDTERRLSEFRSITDERLFDLAEDIVKQLSAQDESADFTLVRNDLTHIRYHTGGFFKKHEDYLSVTSNLVEEYTLLLCVTPAGMHTVGGETVIFGHIGSQAYKETTTRGDALVFRKDVMHEGRIIEAGEKHILSFNLWAMRKHSGQVLLVTFPPAEEAASKLQGVEALHEAANDKSSYVLAVADAKGSEMLAAHIEWVSGQAEGGDIIRHSCKLFTFEQFGTLFRVLTQSHISATELAANKPVIDFYCPSFVYEHLLVDKASQPVASSPEVKSPEVVGGIKAACDFSAPSDDIIVCESEERMRVVADLARTLQLPYVPFKMIFVEGVLQTFGECGDDAFTLPLLPVWLSLGDHDSIFMFRNIAGLSPPKLMTLGELHARFGFLEHARPEQLAKLHPGERVKGLSAVASEEDYYGNDVRALSLMFALDMTTGHCMDEPHARRGIFDRWASRMRCAVFESTAHYGTPPLVYLPGAADVEVGTSNGLFHRDGAGRTCFSAAEAKAASDFIASLNLEDKVKARLQEKRFVLPQVHEDVLAGFCNENVYGKLNLLSVTGVVRLDRDAPKGSLPAAGEEEATFDVWPPPSVLDDAIHTNFRNHILPYAEYSMEHGIVVLPSHQSTDDEDEDDEDDEDDALRDSDDAENAEDAGQGGSAP</sequence>
<dbReference type="SMART" id="SM00702">
    <property type="entry name" value="P4Hc"/>
    <property type="match status" value="1"/>
</dbReference>
<dbReference type="GO" id="GO:0016705">
    <property type="term" value="F:oxidoreductase activity, acting on paired donors, with incorporation or reduction of molecular oxygen"/>
    <property type="evidence" value="ECO:0007669"/>
    <property type="project" value="InterPro"/>
</dbReference>
<dbReference type="AlphaFoldDB" id="A0A0D3IWG4"/>
<keyword evidence="7" id="KW-1185">Reference proteome</keyword>
<dbReference type="HOGENOM" id="CLU_397641_0_0_1"/>
<name>A0A0D3IWG4_EMIH1</name>
<keyword evidence="2" id="KW-0223">Dioxygenase</keyword>
<keyword evidence="3" id="KW-0560">Oxidoreductase</keyword>
<evidence type="ECO:0000256" key="3">
    <source>
        <dbReference type="ARBA" id="ARBA00023002"/>
    </source>
</evidence>
<protein>
    <recommendedName>
        <fullName evidence="5">Prolyl 4-hydroxylase alpha subunit domain-containing protein</fullName>
    </recommendedName>
</protein>
<dbReference type="GO" id="GO:0051213">
    <property type="term" value="F:dioxygenase activity"/>
    <property type="evidence" value="ECO:0007669"/>
    <property type="project" value="UniProtKB-KW"/>
</dbReference>
<feature type="domain" description="Prolyl 4-hydroxylase alpha subunit" evidence="5">
    <location>
        <begin position="4"/>
        <end position="178"/>
    </location>
</feature>
<dbReference type="Proteomes" id="UP000013827">
    <property type="component" value="Unassembled WGS sequence"/>
</dbReference>
<reference evidence="7" key="1">
    <citation type="journal article" date="2013" name="Nature">
        <title>Pan genome of the phytoplankton Emiliania underpins its global distribution.</title>
        <authorList>
            <person name="Read B.A."/>
            <person name="Kegel J."/>
            <person name="Klute M.J."/>
            <person name="Kuo A."/>
            <person name="Lefebvre S.C."/>
            <person name="Maumus F."/>
            <person name="Mayer C."/>
            <person name="Miller J."/>
            <person name="Monier A."/>
            <person name="Salamov A."/>
            <person name="Young J."/>
            <person name="Aguilar M."/>
            <person name="Claverie J.M."/>
            <person name="Frickenhaus S."/>
            <person name="Gonzalez K."/>
            <person name="Herman E.K."/>
            <person name="Lin Y.C."/>
            <person name="Napier J."/>
            <person name="Ogata H."/>
            <person name="Sarno A.F."/>
            <person name="Shmutz J."/>
            <person name="Schroeder D."/>
            <person name="de Vargas C."/>
            <person name="Verret F."/>
            <person name="von Dassow P."/>
            <person name="Valentin K."/>
            <person name="Van de Peer Y."/>
            <person name="Wheeler G."/>
            <person name="Dacks J.B."/>
            <person name="Delwiche C.F."/>
            <person name="Dyhrman S.T."/>
            <person name="Glockner G."/>
            <person name="John U."/>
            <person name="Richards T."/>
            <person name="Worden A.Z."/>
            <person name="Zhang X."/>
            <person name="Grigoriev I.V."/>
            <person name="Allen A.E."/>
            <person name="Bidle K."/>
            <person name="Borodovsky M."/>
            <person name="Bowler C."/>
            <person name="Brownlee C."/>
            <person name="Cock J.M."/>
            <person name="Elias M."/>
            <person name="Gladyshev V.N."/>
            <person name="Groth M."/>
            <person name="Guda C."/>
            <person name="Hadaegh A."/>
            <person name="Iglesias-Rodriguez M.D."/>
            <person name="Jenkins J."/>
            <person name="Jones B.M."/>
            <person name="Lawson T."/>
            <person name="Leese F."/>
            <person name="Lindquist E."/>
            <person name="Lobanov A."/>
            <person name="Lomsadze A."/>
            <person name="Malik S.B."/>
            <person name="Marsh M.E."/>
            <person name="Mackinder L."/>
            <person name="Mock T."/>
            <person name="Mueller-Roeber B."/>
            <person name="Pagarete A."/>
            <person name="Parker M."/>
            <person name="Probert I."/>
            <person name="Quesneville H."/>
            <person name="Raines C."/>
            <person name="Rensing S.A."/>
            <person name="Riano-Pachon D.M."/>
            <person name="Richier S."/>
            <person name="Rokitta S."/>
            <person name="Shiraiwa Y."/>
            <person name="Soanes D.M."/>
            <person name="van der Giezen M."/>
            <person name="Wahlund T.M."/>
            <person name="Williams B."/>
            <person name="Wilson W."/>
            <person name="Wolfe G."/>
            <person name="Wurch L.L."/>
        </authorList>
    </citation>
    <scope>NUCLEOTIDE SEQUENCE</scope>
</reference>
<accession>A0A0D3IWG4</accession>
<dbReference type="InterPro" id="IPR044862">
    <property type="entry name" value="Pro_4_hyd_alph_FE2OG_OXY"/>
</dbReference>
<proteinExistence type="predicted"/>
<dbReference type="KEGG" id="ehx:EMIHUDRAFT_119289"/>
<evidence type="ECO:0000256" key="4">
    <source>
        <dbReference type="SAM" id="MobiDB-lite"/>
    </source>
</evidence>
<dbReference type="GeneID" id="17261746"/>
<feature type="compositionally biased region" description="Acidic residues" evidence="4">
    <location>
        <begin position="660"/>
        <end position="684"/>
    </location>
</feature>